<dbReference type="InterPro" id="IPR015500">
    <property type="entry name" value="Peptidase_S8_subtilisin-rel"/>
</dbReference>
<dbReference type="PROSITE" id="PS00138">
    <property type="entry name" value="SUBTILASE_SER"/>
    <property type="match status" value="1"/>
</dbReference>
<evidence type="ECO:0000256" key="4">
    <source>
        <dbReference type="ARBA" id="ARBA00022825"/>
    </source>
</evidence>
<evidence type="ECO:0000256" key="5">
    <source>
        <dbReference type="PROSITE-ProRule" id="PRU01240"/>
    </source>
</evidence>
<dbReference type="AlphaFoldDB" id="A0A7W2R1H7"/>
<evidence type="ECO:0000256" key="3">
    <source>
        <dbReference type="ARBA" id="ARBA00022801"/>
    </source>
</evidence>
<accession>A0A7W2R1H7</accession>
<sequence>MENYIVLRRPQSSTNSLKRAATPLSGGMLTVERLPVHAVADLGRDPEVLAVTQPMATALVRPVPSSAPTPSSGDAWGIGSVQADQSPYTGAGVTVAVLDTGIDRSHPAFAGMNVIESDFTGEGNGDLDGHGTHCAGTIFGQDVNGRRIGVARGVSQALIGKVIGQRNANSDILFRGLQWAAQERANIISMSLGFDFPGEVERKVQAGWPVDLATSQALEIYRGNLRLLDSLMAMFKAQAAFNTAPLVIAAAGNESRRSVNRDYKIAASLPAAADGVISVGAAGVSGPLYDVADFSNSFPHVIAPGVDVLSAWPGGTLHSIGGTSMACPHVAGVAALWWERLREARAPQLAQAVSAHLTAQARRDCFTLGFDSSDFGHGLVTAPLTA</sequence>
<evidence type="ECO:0000256" key="2">
    <source>
        <dbReference type="ARBA" id="ARBA00022670"/>
    </source>
</evidence>
<feature type="domain" description="Peptidase S8/S53" evidence="7">
    <location>
        <begin position="90"/>
        <end position="353"/>
    </location>
</feature>
<dbReference type="PROSITE" id="PS00136">
    <property type="entry name" value="SUBTILASE_ASP"/>
    <property type="match status" value="1"/>
</dbReference>
<keyword evidence="3 5" id="KW-0378">Hydrolase</keyword>
<dbReference type="InterPro" id="IPR036852">
    <property type="entry name" value="Peptidase_S8/S53_dom_sf"/>
</dbReference>
<dbReference type="GO" id="GO:0005615">
    <property type="term" value="C:extracellular space"/>
    <property type="evidence" value="ECO:0007669"/>
    <property type="project" value="TreeGrafter"/>
</dbReference>
<evidence type="ECO:0000259" key="7">
    <source>
        <dbReference type="Pfam" id="PF00082"/>
    </source>
</evidence>
<keyword evidence="4 5" id="KW-0720">Serine protease</keyword>
<dbReference type="InterPro" id="IPR023827">
    <property type="entry name" value="Peptidase_S8_Asp-AS"/>
</dbReference>
<dbReference type="Gene3D" id="3.40.50.200">
    <property type="entry name" value="Peptidase S8/S53 domain"/>
    <property type="match status" value="1"/>
</dbReference>
<organism evidence="8 9">
    <name type="scientific">Pseudomonas juntendi</name>
    <dbReference type="NCBI Taxonomy" id="2666183"/>
    <lineage>
        <taxon>Bacteria</taxon>
        <taxon>Pseudomonadati</taxon>
        <taxon>Pseudomonadota</taxon>
        <taxon>Gammaproteobacteria</taxon>
        <taxon>Pseudomonadales</taxon>
        <taxon>Pseudomonadaceae</taxon>
        <taxon>Pseudomonas</taxon>
    </lineage>
</organism>
<dbReference type="Proteomes" id="UP000577346">
    <property type="component" value="Unassembled WGS sequence"/>
</dbReference>
<dbReference type="EMBL" id="JACGDA010000083">
    <property type="protein sequence ID" value="MBA6150761.1"/>
    <property type="molecule type" value="Genomic_DNA"/>
</dbReference>
<evidence type="ECO:0000256" key="6">
    <source>
        <dbReference type="RuleBase" id="RU003355"/>
    </source>
</evidence>
<feature type="active site" description="Charge relay system" evidence="5">
    <location>
        <position position="99"/>
    </location>
</feature>
<dbReference type="GO" id="GO:0006508">
    <property type="term" value="P:proteolysis"/>
    <property type="evidence" value="ECO:0007669"/>
    <property type="project" value="UniProtKB-KW"/>
</dbReference>
<name>A0A7W2R1H7_9PSED</name>
<dbReference type="SUPFAM" id="SSF52743">
    <property type="entry name" value="Subtilisin-like"/>
    <property type="match status" value="1"/>
</dbReference>
<proteinExistence type="inferred from homology"/>
<comment type="similarity">
    <text evidence="1 5 6">Belongs to the peptidase S8 family.</text>
</comment>
<comment type="caution">
    <text evidence="8">The sequence shown here is derived from an EMBL/GenBank/DDBJ whole genome shotgun (WGS) entry which is preliminary data.</text>
</comment>
<dbReference type="InterPro" id="IPR050131">
    <property type="entry name" value="Peptidase_S8_subtilisin-like"/>
</dbReference>
<feature type="active site" description="Charge relay system" evidence="5">
    <location>
        <position position="324"/>
    </location>
</feature>
<dbReference type="Pfam" id="PF00082">
    <property type="entry name" value="Peptidase_S8"/>
    <property type="match status" value="1"/>
</dbReference>
<evidence type="ECO:0000313" key="9">
    <source>
        <dbReference type="Proteomes" id="UP000577346"/>
    </source>
</evidence>
<dbReference type="PANTHER" id="PTHR43806:SF11">
    <property type="entry name" value="CEREVISIN-RELATED"/>
    <property type="match status" value="1"/>
</dbReference>
<protein>
    <submittedName>
        <fullName evidence="8">S8 family serine peptidase</fullName>
    </submittedName>
</protein>
<dbReference type="InterPro" id="IPR000209">
    <property type="entry name" value="Peptidase_S8/S53_dom"/>
</dbReference>
<feature type="active site" description="Charge relay system" evidence="5">
    <location>
        <position position="130"/>
    </location>
</feature>
<dbReference type="GO" id="GO:0004252">
    <property type="term" value="F:serine-type endopeptidase activity"/>
    <property type="evidence" value="ECO:0007669"/>
    <property type="project" value="UniProtKB-UniRule"/>
</dbReference>
<evidence type="ECO:0000313" key="8">
    <source>
        <dbReference type="EMBL" id="MBA6150761.1"/>
    </source>
</evidence>
<dbReference type="RefSeq" id="WP_182337311.1">
    <property type="nucleotide sequence ID" value="NZ_JACGDA010000083.1"/>
</dbReference>
<dbReference type="PRINTS" id="PR00723">
    <property type="entry name" value="SUBTILISIN"/>
</dbReference>
<dbReference type="InterPro" id="IPR023828">
    <property type="entry name" value="Peptidase_S8_Ser-AS"/>
</dbReference>
<keyword evidence="2 5" id="KW-0645">Protease</keyword>
<gene>
    <name evidence="8" type="ORF">H4C15_25245</name>
</gene>
<dbReference type="PROSITE" id="PS51892">
    <property type="entry name" value="SUBTILASE"/>
    <property type="match status" value="1"/>
</dbReference>
<evidence type="ECO:0000256" key="1">
    <source>
        <dbReference type="ARBA" id="ARBA00011073"/>
    </source>
</evidence>
<dbReference type="CDD" id="cd07480">
    <property type="entry name" value="Peptidases_S8_12"/>
    <property type="match status" value="1"/>
</dbReference>
<dbReference type="PANTHER" id="PTHR43806">
    <property type="entry name" value="PEPTIDASE S8"/>
    <property type="match status" value="1"/>
</dbReference>
<reference evidence="8 9" key="1">
    <citation type="submission" date="2020-07" db="EMBL/GenBank/DDBJ databases">
        <title>Diversity of carbapenemase encoding genes among Pseudomonas putida group clinical isolates in a tertiary Brazilian hospital.</title>
        <authorList>
            <person name="Alberto-Lei F."/>
            <person name="Nodari C.S."/>
            <person name="Streling A.P."/>
            <person name="Paulino J.T."/>
            <person name="Bessa-Neto F.O."/>
            <person name="Cayo R."/>
            <person name="Gales A.C."/>
        </authorList>
    </citation>
    <scope>NUCLEOTIDE SEQUENCE [LARGE SCALE GENOMIC DNA]</scope>
    <source>
        <strain evidence="8 9">11213</strain>
    </source>
</reference>